<reference evidence="4" key="1">
    <citation type="submission" date="2025-08" db="UniProtKB">
        <authorList>
            <consortium name="RefSeq"/>
        </authorList>
    </citation>
    <scope>IDENTIFICATION</scope>
</reference>
<dbReference type="Proteomes" id="UP000694888">
    <property type="component" value="Unplaced"/>
</dbReference>
<sequence length="633" mass="72170">MTPVSVFCVLAFLLACQVPQSQSCFPVDMFEHSFRWLQSITLHKRLYVYIDQEEPRHIRMESEGEQKQRKINLKCLHAYSDQRYMVRVEEVYQPIYYHCIKFQQLSKYVIRISKTKARVSKKKVNCETEMYMEDEAVIFAYEVPPQPCPLSGGYQLVMHQGRAIDGACLDTVQGYNPRVQFECDISRGGNVMVEFGRFCEPSILTRSQKMRGRHITKLRCLGSWEESGYSSVLLQMENSEVNVWCLHYRQQRHSRSTVTSDGEEFLSAFLTLDGRCSGEAFVNEDMPRNSSMFGSLASYRPGSDLKCTEEGYLQNCKLREDRCFESSECPDNCHRCIKPVEKRACEFDENTRGQWELVYSFDNLTVSIGQNSLKGSAFGDFECRGPAESSLPGNVFPVVQRGTSATCMPYYACAQVLHLAPGMLAFNLRAVVRDAYTGAPHSCVETHNAVGHIVPIKLQRTLTLLDRKRLQEVPCQVQARTFPTMVGECRIAVDQCDGDCQTLTVDYDEKTCNYSGSNPFNIEHEHKCYAHIFFRDGIEGILAKTADSDKFLCWVFSPTRLFITIAEKCNQEGVTAIYNDRDAAVSYDPLNAISRPVSGSSTDYNNGSQLSVSFLSQIIKSLWSLFWVFWFFV</sequence>
<feature type="chain" id="PRO_5046457049" evidence="1">
    <location>
        <begin position="24"/>
        <end position="633"/>
    </location>
</feature>
<proteinExistence type="predicted"/>
<dbReference type="Pfam" id="PF23070">
    <property type="entry name" value="DUF7043"/>
    <property type="match status" value="1"/>
</dbReference>
<dbReference type="RefSeq" id="XP_012938984.1">
    <property type="nucleotide sequence ID" value="XM_013083530.2"/>
</dbReference>
<name>A0ABM1A1L5_APLCA</name>
<dbReference type="GeneID" id="101846705"/>
<keyword evidence="3" id="KW-1185">Reference proteome</keyword>
<protein>
    <submittedName>
        <fullName evidence="4">Uncharacterized protein LOC101846705</fullName>
    </submittedName>
</protein>
<feature type="domain" description="DUF7043" evidence="2">
    <location>
        <begin position="54"/>
        <end position="133"/>
    </location>
</feature>
<evidence type="ECO:0000259" key="2">
    <source>
        <dbReference type="Pfam" id="PF23070"/>
    </source>
</evidence>
<evidence type="ECO:0000313" key="4">
    <source>
        <dbReference type="RefSeq" id="XP_012938984.1"/>
    </source>
</evidence>
<gene>
    <name evidence="4" type="primary">LOC101846705</name>
</gene>
<evidence type="ECO:0000313" key="3">
    <source>
        <dbReference type="Proteomes" id="UP000694888"/>
    </source>
</evidence>
<accession>A0ABM1A1L5</accession>
<feature type="signal peptide" evidence="1">
    <location>
        <begin position="1"/>
        <end position="23"/>
    </location>
</feature>
<organism evidence="3 4">
    <name type="scientific">Aplysia californica</name>
    <name type="common">California sea hare</name>
    <dbReference type="NCBI Taxonomy" id="6500"/>
    <lineage>
        <taxon>Eukaryota</taxon>
        <taxon>Metazoa</taxon>
        <taxon>Spiralia</taxon>
        <taxon>Lophotrochozoa</taxon>
        <taxon>Mollusca</taxon>
        <taxon>Gastropoda</taxon>
        <taxon>Heterobranchia</taxon>
        <taxon>Euthyneura</taxon>
        <taxon>Tectipleura</taxon>
        <taxon>Aplysiida</taxon>
        <taxon>Aplysioidea</taxon>
        <taxon>Aplysiidae</taxon>
        <taxon>Aplysia</taxon>
    </lineage>
</organism>
<keyword evidence="1" id="KW-0732">Signal</keyword>
<evidence type="ECO:0000256" key="1">
    <source>
        <dbReference type="SAM" id="SignalP"/>
    </source>
</evidence>
<dbReference type="InterPro" id="IPR055471">
    <property type="entry name" value="DUF7043"/>
</dbReference>